<organism evidence="2">
    <name type="scientific">marine sediment metagenome</name>
    <dbReference type="NCBI Taxonomy" id="412755"/>
    <lineage>
        <taxon>unclassified sequences</taxon>
        <taxon>metagenomes</taxon>
        <taxon>ecological metagenomes</taxon>
    </lineage>
</organism>
<dbReference type="SUPFAM" id="SSF63829">
    <property type="entry name" value="Calcium-dependent phosphotriesterase"/>
    <property type="match status" value="1"/>
</dbReference>
<dbReference type="EMBL" id="LAZR01002466">
    <property type="protein sequence ID" value="KKN29689.1"/>
    <property type="molecule type" value="Genomic_DNA"/>
</dbReference>
<accession>A0A0F9PHN3</accession>
<evidence type="ECO:0000313" key="2">
    <source>
        <dbReference type="EMBL" id="KKN29689.1"/>
    </source>
</evidence>
<dbReference type="InterPro" id="IPR054215">
    <property type="entry name" value="DUF6923"/>
</dbReference>
<protein>
    <recommendedName>
        <fullName evidence="1">DUF6923 domain-containing protein</fullName>
    </recommendedName>
</protein>
<proteinExistence type="predicted"/>
<gene>
    <name evidence="2" type="ORF">LCGC14_0841590</name>
</gene>
<name>A0A0F9PHN3_9ZZZZ</name>
<sequence>MKANQRKMRNRAALHGIFALVALLLVTGSAWANSEPVPFVCTGEAYTVRGNPIQGQLFRINQTSTPFVFVQIGSGATLPGPGRIQVNNLGYRSTDNLLYAIAMPLTGNINYGIIQIDSTGAVFPFGPLTGTPLPNARFLAGDVTPDGNTFYINTYPSSTLYIVDLVTKNVTTQSLSGGPVYVADWAVNPVNGLLYGAEGVSDVIQYAPIYELDPTTGVITNIGEATNLPVNGDGPEEFYGGCWFNSAGSFFVYRNSDWIYEIDLNLSVPAVPEVVIDFAGSAVSSQLNDAAACAIVNPDDIQRASIEINDVRIDWYEGGTVCGTFTVTNEAGGEFTAVTLGEVRVEFVARGARGVKATSGATCGIIPVASGYRLDPHEEALFEFCCSSLDPVLLSNARELKAIVYVENAWNQLGEIRIKTWRDSSLDFELNGGDPDN</sequence>
<comment type="caution">
    <text evidence="2">The sequence shown here is derived from an EMBL/GenBank/DDBJ whole genome shotgun (WGS) entry which is preliminary data.</text>
</comment>
<feature type="domain" description="DUF6923" evidence="1">
    <location>
        <begin position="52"/>
        <end position="294"/>
    </location>
</feature>
<reference evidence="2" key="1">
    <citation type="journal article" date="2015" name="Nature">
        <title>Complex archaea that bridge the gap between prokaryotes and eukaryotes.</title>
        <authorList>
            <person name="Spang A."/>
            <person name="Saw J.H."/>
            <person name="Jorgensen S.L."/>
            <person name="Zaremba-Niedzwiedzka K."/>
            <person name="Martijn J."/>
            <person name="Lind A.E."/>
            <person name="van Eijk R."/>
            <person name="Schleper C."/>
            <person name="Guy L."/>
            <person name="Ettema T.J."/>
        </authorList>
    </citation>
    <scope>NUCLEOTIDE SEQUENCE</scope>
</reference>
<evidence type="ECO:0000259" key="1">
    <source>
        <dbReference type="Pfam" id="PF21959"/>
    </source>
</evidence>
<dbReference type="Pfam" id="PF21959">
    <property type="entry name" value="DUF6923"/>
    <property type="match status" value="1"/>
</dbReference>
<dbReference type="AlphaFoldDB" id="A0A0F9PHN3"/>